<evidence type="ECO:0000256" key="8">
    <source>
        <dbReference type="ARBA" id="ARBA00022840"/>
    </source>
</evidence>
<gene>
    <name evidence="15" type="ORF">RV14_GL000179</name>
</gene>
<comment type="pathway">
    <text evidence="1">Capsule biogenesis; capsule polysaccharide biosynthesis.</text>
</comment>
<protein>
    <recommendedName>
        <fullName evidence="4">Tyrosine-protein kinase CpsD</fullName>
        <ecNumber evidence="3">2.7.10.2</ecNumber>
    </recommendedName>
</protein>
<evidence type="ECO:0000256" key="7">
    <source>
        <dbReference type="ARBA" id="ARBA00022777"/>
    </source>
</evidence>
<evidence type="ECO:0000313" key="15">
    <source>
        <dbReference type="EMBL" id="OJG81652.1"/>
    </source>
</evidence>
<evidence type="ECO:0000256" key="10">
    <source>
        <dbReference type="ARBA" id="ARBA00023137"/>
    </source>
</evidence>
<dbReference type="CDD" id="cd05387">
    <property type="entry name" value="BY-kinase"/>
    <property type="match status" value="1"/>
</dbReference>
<evidence type="ECO:0000256" key="9">
    <source>
        <dbReference type="ARBA" id="ARBA00022903"/>
    </source>
</evidence>
<keyword evidence="8" id="KW-0067">ATP-binding</keyword>
<name>A0A1L8WLJ0_9ENTE</name>
<keyword evidence="9" id="KW-0972">Capsule biogenesis/degradation</keyword>
<dbReference type="EC" id="2.7.10.2" evidence="3"/>
<dbReference type="Proteomes" id="UP000182152">
    <property type="component" value="Unassembled WGS sequence"/>
</dbReference>
<comment type="similarity">
    <text evidence="2">Belongs to the CpsD/CapB family.</text>
</comment>
<dbReference type="OrthoDB" id="9794577at2"/>
<dbReference type="STRING" id="150033.RV14_GL000179"/>
<keyword evidence="7" id="KW-0418">Kinase</keyword>
<comment type="catalytic activity">
    <reaction evidence="13">
        <text>L-tyrosyl-[protein] + ATP = O-phospho-L-tyrosyl-[protein] + ADP + H(+)</text>
        <dbReference type="Rhea" id="RHEA:10596"/>
        <dbReference type="Rhea" id="RHEA-COMP:10136"/>
        <dbReference type="Rhea" id="RHEA-COMP:20101"/>
        <dbReference type="ChEBI" id="CHEBI:15378"/>
        <dbReference type="ChEBI" id="CHEBI:30616"/>
        <dbReference type="ChEBI" id="CHEBI:46858"/>
        <dbReference type="ChEBI" id="CHEBI:61978"/>
        <dbReference type="ChEBI" id="CHEBI:456216"/>
        <dbReference type="EC" id="2.7.10.2"/>
    </reaction>
</comment>
<dbReference type="FunFam" id="3.40.50.300:FF:000527">
    <property type="entry name" value="Tyrosine-protein kinase etk"/>
    <property type="match status" value="1"/>
</dbReference>
<dbReference type="InterPro" id="IPR025669">
    <property type="entry name" value="AAA_dom"/>
</dbReference>
<evidence type="ECO:0000256" key="11">
    <source>
        <dbReference type="ARBA" id="ARBA00023169"/>
    </source>
</evidence>
<dbReference type="GO" id="GO:0005524">
    <property type="term" value="F:ATP binding"/>
    <property type="evidence" value="ECO:0007669"/>
    <property type="project" value="UniProtKB-KW"/>
</dbReference>
<proteinExistence type="inferred from homology"/>
<evidence type="ECO:0000256" key="5">
    <source>
        <dbReference type="ARBA" id="ARBA00022679"/>
    </source>
</evidence>
<dbReference type="InterPro" id="IPR050445">
    <property type="entry name" value="Bact_polysacc_biosynth/exp"/>
</dbReference>
<comment type="function">
    <text evidence="12">Involved in the regulation of capsular polysaccharide biosynthesis. Autophosphorylation of CpsD attenuates its activity and reduces the level of encapsulation. May be part of a complex that directs the coordinated polymerization and export to the cell surface of the capsular polysaccharide.</text>
</comment>
<dbReference type="AlphaFoldDB" id="A0A1L8WLJ0"/>
<keyword evidence="11" id="KW-0270">Exopolysaccharide synthesis</keyword>
<keyword evidence="5" id="KW-0808">Transferase</keyword>
<keyword evidence="16" id="KW-1185">Reference proteome</keyword>
<dbReference type="InterPro" id="IPR005702">
    <property type="entry name" value="Wzc-like_C"/>
</dbReference>
<dbReference type="PANTHER" id="PTHR32309:SF13">
    <property type="entry name" value="FERRIC ENTEROBACTIN TRANSPORT PROTEIN FEPE"/>
    <property type="match status" value="1"/>
</dbReference>
<dbReference type="UniPathway" id="UPA00934"/>
<dbReference type="GO" id="GO:0005886">
    <property type="term" value="C:plasma membrane"/>
    <property type="evidence" value="ECO:0007669"/>
    <property type="project" value="TreeGrafter"/>
</dbReference>
<keyword evidence="6" id="KW-0547">Nucleotide-binding</keyword>
<dbReference type="PANTHER" id="PTHR32309">
    <property type="entry name" value="TYROSINE-PROTEIN KINASE"/>
    <property type="match status" value="1"/>
</dbReference>
<evidence type="ECO:0000313" key="16">
    <source>
        <dbReference type="Proteomes" id="UP000182152"/>
    </source>
</evidence>
<evidence type="ECO:0000256" key="12">
    <source>
        <dbReference type="ARBA" id="ARBA00024964"/>
    </source>
</evidence>
<sequence length="235" mass="26326">MRKTRRKRKTRNGAVRKNLITITDKTSPITERYRTIRTNIQYSFPYGEKLQTLVITSPGAGEGKSTTAANLAVVYANFGQRVLIIDADMRKPTLDKIFSLEKHVGLSTLLGTNVKVEECIQESFEKNLFIMTSGPKPPNPAELLGSVRLEKMIEELKNMYDVIIFDTPPLSAVTDAQILASKVDATIMVVSEKLTKKTNFQIAKHLLELVNANVLGVVYNASKEDEDQGYYYYGS</sequence>
<dbReference type="SUPFAM" id="SSF52540">
    <property type="entry name" value="P-loop containing nucleoside triphosphate hydrolases"/>
    <property type="match status" value="1"/>
</dbReference>
<evidence type="ECO:0000256" key="2">
    <source>
        <dbReference type="ARBA" id="ARBA00007316"/>
    </source>
</evidence>
<evidence type="ECO:0000256" key="3">
    <source>
        <dbReference type="ARBA" id="ARBA00011903"/>
    </source>
</evidence>
<dbReference type="GO" id="GO:0045227">
    <property type="term" value="P:capsule polysaccharide biosynthetic process"/>
    <property type="evidence" value="ECO:0007669"/>
    <property type="project" value="UniProtKB-UniPathway"/>
</dbReference>
<dbReference type="RefSeq" id="WP_071855396.1">
    <property type="nucleotide sequence ID" value="NZ_JBCLRY010000019.1"/>
</dbReference>
<accession>A0A1L8WLJ0</accession>
<evidence type="ECO:0000259" key="14">
    <source>
        <dbReference type="Pfam" id="PF13614"/>
    </source>
</evidence>
<keyword evidence="10" id="KW-0829">Tyrosine-protein kinase</keyword>
<dbReference type="EMBL" id="JXLB01000010">
    <property type="protein sequence ID" value="OJG81652.1"/>
    <property type="molecule type" value="Genomic_DNA"/>
</dbReference>
<dbReference type="InterPro" id="IPR027417">
    <property type="entry name" value="P-loop_NTPase"/>
</dbReference>
<dbReference type="NCBIfam" id="TIGR01007">
    <property type="entry name" value="eps_fam"/>
    <property type="match status" value="1"/>
</dbReference>
<evidence type="ECO:0000256" key="6">
    <source>
        <dbReference type="ARBA" id="ARBA00022741"/>
    </source>
</evidence>
<organism evidence="15 16">
    <name type="scientific">Enterococcus ratti</name>
    <dbReference type="NCBI Taxonomy" id="150033"/>
    <lineage>
        <taxon>Bacteria</taxon>
        <taxon>Bacillati</taxon>
        <taxon>Bacillota</taxon>
        <taxon>Bacilli</taxon>
        <taxon>Lactobacillales</taxon>
        <taxon>Enterococcaceae</taxon>
        <taxon>Enterococcus</taxon>
    </lineage>
</organism>
<dbReference type="GO" id="GO:0004715">
    <property type="term" value="F:non-membrane spanning protein tyrosine kinase activity"/>
    <property type="evidence" value="ECO:0007669"/>
    <property type="project" value="UniProtKB-EC"/>
</dbReference>
<dbReference type="GO" id="GO:0042802">
    <property type="term" value="F:identical protein binding"/>
    <property type="evidence" value="ECO:0007669"/>
    <property type="project" value="UniProtKB-ARBA"/>
</dbReference>
<comment type="caution">
    <text evidence="15">The sequence shown here is derived from an EMBL/GenBank/DDBJ whole genome shotgun (WGS) entry which is preliminary data.</text>
</comment>
<reference evidence="15 16" key="1">
    <citation type="submission" date="2014-12" db="EMBL/GenBank/DDBJ databases">
        <title>Draft genome sequences of 29 type strains of Enterococci.</title>
        <authorList>
            <person name="Zhong Z."/>
            <person name="Sun Z."/>
            <person name="Liu W."/>
            <person name="Zhang W."/>
            <person name="Zhang H."/>
        </authorList>
    </citation>
    <scope>NUCLEOTIDE SEQUENCE [LARGE SCALE GENOMIC DNA]</scope>
    <source>
        <strain evidence="15 16">DSM 15687</strain>
    </source>
</reference>
<feature type="domain" description="AAA" evidence="14">
    <location>
        <begin position="59"/>
        <end position="189"/>
    </location>
</feature>
<dbReference type="Gene3D" id="3.40.50.300">
    <property type="entry name" value="P-loop containing nucleotide triphosphate hydrolases"/>
    <property type="match status" value="1"/>
</dbReference>
<evidence type="ECO:0000256" key="1">
    <source>
        <dbReference type="ARBA" id="ARBA00005132"/>
    </source>
</evidence>
<evidence type="ECO:0000256" key="13">
    <source>
        <dbReference type="ARBA" id="ARBA00051245"/>
    </source>
</evidence>
<evidence type="ECO:0000256" key="4">
    <source>
        <dbReference type="ARBA" id="ARBA00019200"/>
    </source>
</evidence>
<dbReference type="Pfam" id="PF13614">
    <property type="entry name" value="AAA_31"/>
    <property type="match status" value="1"/>
</dbReference>